<feature type="transmembrane region" description="Helical" evidence="1">
    <location>
        <begin position="192"/>
        <end position="212"/>
    </location>
</feature>
<keyword evidence="1" id="KW-0812">Transmembrane</keyword>
<evidence type="ECO:0000256" key="1">
    <source>
        <dbReference type="SAM" id="Phobius"/>
    </source>
</evidence>
<keyword evidence="1" id="KW-1133">Transmembrane helix</keyword>
<keyword evidence="1" id="KW-0472">Membrane</keyword>
<dbReference type="NCBIfam" id="TIGR04174">
    <property type="entry name" value="IPTL_CTERM"/>
    <property type="match status" value="1"/>
</dbReference>
<proteinExistence type="predicted"/>
<evidence type="ECO:0000313" key="5">
    <source>
        <dbReference type="Proteomes" id="UP000243924"/>
    </source>
</evidence>
<keyword evidence="2" id="KW-0732">Signal</keyword>
<feature type="signal peptide" evidence="2">
    <location>
        <begin position="1"/>
        <end position="30"/>
    </location>
</feature>
<dbReference type="EMBL" id="LT629787">
    <property type="protein sequence ID" value="SDU36734.1"/>
    <property type="molecule type" value="Genomic_DNA"/>
</dbReference>
<protein>
    <submittedName>
        <fullName evidence="4">IPTL-CTERM protein sorting domain-containing protein</fullName>
    </submittedName>
</protein>
<accession>A0A1H2HY86</accession>
<organism evidence="4 5">
    <name type="scientific">Halopseudomonas salegens</name>
    <dbReference type="NCBI Taxonomy" id="1434072"/>
    <lineage>
        <taxon>Bacteria</taxon>
        <taxon>Pseudomonadati</taxon>
        <taxon>Pseudomonadota</taxon>
        <taxon>Gammaproteobacteria</taxon>
        <taxon>Pseudomonadales</taxon>
        <taxon>Pseudomonadaceae</taxon>
        <taxon>Halopseudomonas</taxon>
    </lineage>
</organism>
<dbReference type="Pfam" id="PF18203">
    <property type="entry name" value="IPTL-CTERM"/>
    <property type="match status" value="1"/>
</dbReference>
<dbReference type="AlphaFoldDB" id="A0A1H2HY86"/>
<name>A0A1H2HY86_9GAMM</name>
<keyword evidence="5" id="KW-1185">Reference proteome</keyword>
<evidence type="ECO:0000313" key="4">
    <source>
        <dbReference type="EMBL" id="SDU36734.1"/>
    </source>
</evidence>
<sequence length="220" mass="22967">MDRCHSSLALSRLFCVIVVLLATFSGKALAQAVSYSYVGDTYTNADPPYTTADNLTGTFSTAAPIPPNFSGDATALVTSLSFDDSVAVRTLADSTLCRFDIATDATGTIIDWALLIRQSDTGPTENQHSIETYSGGLSIPDIDQAGFDFSTGNTDCSGIALGPFATTPAAASDAWTDTRADAGENIASIPTLSAWSLLAMSMIMLCIGGFFANRRSSASV</sequence>
<dbReference type="InterPro" id="IPR026442">
    <property type="entry name" value="IPTL_CTERM"/>
</dbReference>
<feature type="domain" description="IPTL-CTERM protein sorting" evidence="3">
    <location>
        <begin position="187"/>
        <end position="204"/>
    </location>
</feature>
<reference evidence="5" key="1">
    <citation type="submission" date="2016-10" db="EMBL/GenBank/DDBJ databases">
        <authorList>
            <person name="Varghese N."/>
            <person name="Submissions S."/>
        </authorList>
    </citation>
    <scope>NUCLEOTIDE SEQUENCE [LARGE SCALE GENOMIC DNA]</scope>
    <source>
        <strain evidence="5">CECT 8338</strain>
    </source>
</reference>
<evidence type="ECO:0000259" key="3">
    <source>
        <dbReference type="Pfam" id="PF18203"/>
    </source>
</evidence>
<feature type="chain" id="PRO_5009276160" evidence="2">
    <location>
        <begin position="31"/>
        <end position="220"/>
    </location>
</feature>
<dbReference type="STRING" id="1434072.SAMN05216210_3400"/>
<dbReference type="Proteomes" id="UP000243924">
    <property type="component" value="Chromosome I"/>
</dbReference>
<evidence type="ECO:0000256" key="2">
    <source>
        <dbReference type="SAM" id="SignalP"/>
    </source>
</evidence>
<gene>
    <name evidence="4" type="ORF">SAMN05216210_3400</name>
</gene>